<comment type="caution">
    <text evidence="2">The sequence shown here is derived from an EMBL/GenBank/DDBJ whole genome shotgun (WGS) entry which is preliminary data.</text>
</comment>
<keyword evidence="1" id="KW-0812">Transmembrane</keyword>
<sequence length="102" mass="11290">MIISCTNDLCVKFAELGSTVVQRFEYFVLCFGALVLWVGVVVLWCLSRSAQGLVNLLNSQVVFGVGRCAYLLGFFESLHSKRLESLCSDCTPLVLVVPPLWT</sequence>
<feature type="transmembrane region" description="Helical" evidence="1">
    <location>
        <begin position="26"/>
        <end position="46"/>
    </location>
</feature>
<gene>
    <name evidence="2" type="ORF">Taro_012637</name>
</gene>
<reference evidence="2" key="1">
    <citation type="submission" date="2017-07" db="EMBL/GenBank/DDBJ databases">
        <title>Taro Niue Genome Assembly and Annotation.</title>
        <authorList>
            <person name="Atibalentja N."/>
            <person name="Keating K."/>
            <person name="Fields C.J."/>
        </authorList>
    </citation>
    <scope>NUCLEOTIDE SEQUENCE</scope>
    <source>
        <strain evidence="2">Niue_2</strain>
        <tissue evidence="2">Leaf</tissue>
    </source>
</reference>
<keyword evidence="3" id="KW-1185">Reference proteome</keyword>
<evidence type="ECO:0000313" key="2">
    <source>
        <dbReference type="EMBL" id="MQL80188.1"/>
    </source>
</evidence>
<keyword evidence="1" id="KW-0472">Membrane</keyword>
<name>A0A843U9B1_COLES</name>
<keyword evidence="1" id="KW-1133">Transmembrane helix</keyword>
<evidence type="ECO:0000256" key="1">
    <source>
        <dbReference type="SAM" id="Phobius"/>
    </source>
</evidence>
<proteinExistence type="predicted"/>
<protein>
    <submittedName>
        <fullName evidence="2">Uncharacterized protein</fullName>
    </submittedName>
</protein>
<feature type="transmembrane region" description="Helical" evidence="1">
    <location>
        <begin position="53"/>
        <end position="75"/>
    </location>
</feature>
<dbReference type="EMBL" id="NMUH01000494">
    <property type="protein sequence ID" value="MQL80188.1"/>
    <property type="molecule type" value="Genomic_DNA"/>
</dbReference>
<organism evidence="2 3">
    <name type="scientific">Colocasia esculenta</name>
    <name type="common">Wild taro</name>
    <name type="synonym">Arum esculentum</name>
    <dbReference type="NCBI Taxonomy" id="4460"/>
    <lineage>
        <taxon>Eukaryota</taxon>
        <taxon>Viridiplantae</taxon>
        <taxon>Streptophyta</taxon>
        <taxon>Embryophyta</taxon>
        <taxon>Tracheophyta</taxon>
        <taxon>Spermatophyta</taxon>
        <taxon>Magnoliopsida</taxon>
        <taxon>Liliopsida</taxon>
        <taxon>Araceae</taxon>
        <taxon>Aroideae</taxon>
        <taxon>Colocasieae</taxon>
        <taxon>Colocasia</taxon>
    </lineage>
</organism>
<evidence type="ECO:0000313" key="3">
    <source>
        <dbReference type="Proteomes" id="UP000652761"/>
    </source>
</evidence>
<dbReference type="Proteomes" id="UP000652761">
    <property type="component" value="Unassembled WGS sequence"/>
</dbReference>
<accession>A0A843U9B1</accession>
<dbReference type="AlphaFoldDB" id="A0A843U9B1"/>